<accession>A0A1N7H3A6</accession>
<gene>
    <name evidence="1" type="ORF">SAMN05445060_3460</name>
</gene>
<keyword evidence="2" id="KW-1185">Reference proteome</keyword>
<evidence type="ECO:0008006" key="3">
    <source>
        <dbReference type="Google" id="ProtNLM"/>
    </source>
</evidence>
<evidence type="ECO:0000313" key="2">
    <source>
        <dbReference type="Proteomes" id="UP000186218"/>
    </source>
</evidence>
<dbReference type="Gene3D" id="3.40.50.1010">
    <property type="entry name" value="5'-nuclease"/>
    <property type="match status" value="1"/>
</dbReference>
<dbReference type="Proteomes" id="UP000186218">
    <property type="component" value="Unassembled WGS sequence"/>
</dbReference>
<dbReference type="AlphaFoldDB" id="A0A1N7H3A6"/>
<reference evidence="1 2" key="1">
    <citation type="submission" date="2017-01" db="EMBL/GenBank/DDBJ databases">
        <authorList>
            <person name="Mah S.A."/>
            <person name="Swanson W.J."/>
            <person name="Moy G.W."/>
            <person name="Vacquier V.D."/>
        </authorList>
    </citation>
    <scope>NUCLEOTIDE SEQUENCE [LARGE SCALE GENOMIC DNA]</scope>
    <source>
        <strain evidence="1 2">CPCC 203464</strain>
    </source>
</reference>
<organism evidence="1 2">
    <name type="scientific">Williamsia sterculiae</name>
    <dbReference type="NCBI Taxonomy" id="1344003"/>
    <lineage>
        <taxon>Bacteria</taxon>
        <taxon>Bacillati</taxon>
        <taxon>Actinomycetota</taxon>
        <taxon>Actinomycetes</taxon>
        <taxon>Mycobacteriales</taxon>
        <taxon>Nocardiaceae</taxon>
        <taxon>Williamsia</taxon>
    </lineage>
</organism>
<name>A0A1N7H3A6_9NOCA</name>
<protein>
    <recommendedName>
        <fullName evidence="3">YacP-like NYN domain-containing protein</fullName>
    </recommendedName>
</protein>
<proteinExistence type="predicted"/>
<dbReference type="EMBL" id="FTNT01000011">
    <property type="protein sequence ID" value="SIS19314.1"/>
    <property type="molecule type" value="Genomic_DNA"/>
</dbReference>
<sequence>MPDVADTALPLVVVDAANVVGSTPNGWWRDRHGFTERLRDRLGDLAEQGLPTTGAPVEVVMVVEGQAATVSASSTVTTLRAPGSGDDRIVEAVAENQGRRCVVVTADRELRRRVTALGAEVVGPSVLP</sequence>
<dbReference type="RefSeq" id="WP_076482029.1">
    <property type="nucleotide sequence ID" value="NZ_FTNT01000011.1"/>
</dbReference>
<evidence type="ECO:0000313" key="1">
    <source>
        <dbReference type="EMBL" id="SIS19314.1"/>
    </source>
</evidence>
<dbReference type="STRING" id="1344003.SAMN05445060_3460"/>
<dbReference type="OrthoDB" id="3404294at2"/>